<dbReference type="NCBIfam" id="TIGR00225">
    <property type="entry name" value="prc"/>
    <property type="match status" value="1"/>
</dbReference>
<dbReference type="Pfam" id="PF22694">
    <property type="entry name" value="CtpB_N-like"/>
    <property type="match status" value="1"/>
</dbReference>
<gene>
    <name evidence="8" type="ORF">A2693_01300</name>
</gene>
<dbReference type="Gene3D" id="2.30.42.10">
    <property type="match status" value="1"/>
</dbReference>
<reference evidence="8 9" key="1">
    <citation type="journal article" date="2016" name="Nat. Commun.">
        <title>Thousands of microbial genomes shed light on interconnected biogeochemical processes in an aquifer system.</title>
        <authorList>
            <person name="Anantharaman K."/>
            <person name="Brown C.T."/>
            <person name="Hug L.A."/>
            <person name="Sharon I."/>
            <person name="Castelle C.J."/>
            <person name="Probst A.J."/>
            <person name="Thomas B.C."/>
            <person name="Singh A."/>
            <person name="Wilkins M.J."/>
            <person name="Karaoz U."/>
            <person name="Brodie E.L."/>
            <person name="Williams K.H."/>
            <person name="Hubbard S.S."/>
            <person name="Banfield J.F."/>
        </authorList>
    </citation>
    <scope>NUCLEOTIDE SEQUENCE [LARGE SCALE GENOMIC DNA]</scope>
</reference>
<sequence>MVVKTPLPENINLPQETSEDNYKAAKNPIFNFFVQFAVVAVIFFALGFTLGQKQIEVKRRGLVPKITVVNKDVPKNQNIDFSLFWDVFETLPDKYIDKSAVDGQKFLYGAISGMVRSLGDPYTAFLDPKQNEAVRDELSGSYEGIGIQIGFNKDKRLVVIAPISGTPADGAGISAKDLILKIDSRDTFDLTLPEAVDLIRGPAGTKVKLQLSQEGTDKPFDVVIARAQINIKSVEVDWRNTDRGEVAIVKVTRFGEKTNSEWDMAVSEIAQRDIFGIIVDMRNNPGGLLDSSIHVASEFMKGTIVKEQFSDGRIASRAQDHEGKFLKMPLVVLVNSGSASASEIFAGAIKDARRAKIVGEKTFGKGTVQEPIELSGGSALHVTVAKWLTPAGKSINGDGIMPDVAVETTSGDKEQNKDPQLEKALELI</sequence>
<evidence type="ECO:0000256" key="5">
    <source>
        <dbReference type="RuleBase" id="RU004404"/>
    </source>
</evidence>
<dbReference type="PROSITE" id="PS50106">
    <property type="entry name" value="PDZ"/>
    <property type="match status" value="1"/>
</dbReference>
<keyword evidence="2 5" id="KW-0645">Protease</keyword>
<feature type="transmembrane region" description="Helical" evidence="6">
    <location>
        <begin position="29"/>
        <end position="50"/>
    </location>
</feature>
<keyword evidence="6" id="KW-0472">Membrane</keyword>
<evidence type="ECO:0000256" key="3">
    <source>
        <dbReference type="ARBA" id="ARBA00022801"/>
    </source>
</evidence>
<evidence type="ECO:0000256" key="4">
    <source>
        <dbReference type="ARBA" id="ARBA00022825"/>
    </source>
</evidence>
<dbReference type="Proteomes" id="UP000178577">
    <property type="component" value="Unassembled WGS sequence"/>
</dbReference>
<evidence type="ECO:0000313" key="9">
    <source>
        <dbReference type="Proteomes" id="UP000178577"/>
    </source>
</evidence>
<dbReference type="Pfam" id="PF03572">
    <property type="entry name" value="Peptidase_S41"/>
    <property type="match status" value="1"/>
</dbReference>
<dbReference type="SUPFAM" id="SSF52096">
    <property type="entry name" value="ClpP/crotonase"/>
    <property type="match status" value="1"/>
</dbReference>
<keyword evidence="3 5" id="KW-0378">Hydrolase</keyword>
<dbReference type="Pfam" id="PF00595">
    <property type="entry name" value="PDZ"/>
    <property type="match status" value="1"/>
</dbReference>
<dbReference type="InterPro" id="IPR004447">
    <property type="entry name" value="Peptidase_S41A"/>
</dbReference>
<dbReference type="AlphaFoldDB" id="A0A1F5G5K8"/>
<evidence type="ECO:0000256" key="2">
    <source>
        <dbReference type="ARBA" id="ARBA00022670"/>
    </source>
</evidence>
<name>A0A1F5G5K8_9BACT</name>
<dbReference type="GO" id="GO:0007165">
    <property type="term" value="P:signal transduction"/>
    <property type="evidence" value="ECO:0007669"/>
    <property type="project" value="TreeGrafter"/>
</dbReference>
<keyword evidence="6" id="KW-1133">Transmembrane helix</keyword>
<dbReference type="GO" id="GO:0008236">
    <property type="term" value="F:serine-type peptidase activity"/>
    <property type="evidence" value="ECO:0007669"/>
    <property type="project" value="UniProtKB-KW"/>
</dbReference>
<dbReference type="EMBL" id="MFAY01000064">
    <property type="protein sequence ID" value="OGD87128.1"/>
    <property type="molecule type" value="Genomic_DNA"/>
</dbReference>
<dbReference type="Gene3D" id="3.30.750.44">
    <property type="match status" value="1"/>
</dbReference>
<proteinExistence type="inferred from homology"/>
<dbReference type="InterPro" id="IPR036034">
    <property type="entry name" value="PDZ_sf"/>
</dbReference>
<dbReference type="GO" id="GO:0006508">
    <property type="term" value="P:proteolysis"/>
    <property type="evidence" value="ECO:0007669"/>
    <property type="project" value="UniProtKB-KW"/>
</dbReference>
<dbReference type="InterPro" id="IPR001478">
    <property type="entry name" value="PDZ"/>
</dbReference>
<dbReference type="InterPro" id="IPR055210">
    <property type="entry name" value="CtpA/B_N"/>
</dbReference>
<evidence type="ECO:0000259" key="7">
    <source>
        <dbReference type="PROSITE" id="PS50106"/>
    </source>
</evidence>
<dbReference type="FunFam" id="2.30.42.10:FF:000063">
    <property type="entry name" value="Peptidase, S41 family"/>
    <property type="match status" value="1"/>
</dbReference>
<comment type="similarity">
    <text evidence="1 5">Belongs to the peptidase S41A family.</text>
</comment>
<dbReference type="InterPro" id="IPR029045">
    <property type="entry name" value="ClpP/crotonase-like_dom_sf"/>
</dbReference>
<dbReference type="GO" id="GO:0030288">
    <property type="term" value="C:outer membrane-bounded periplasmic space"/>
    <property type="evidence" value="ECO:0007669"/>
    <property type="project" value="TreeGrafter"/>
</dbReference>
<dbReference type="Gene3D" id="3.90.226.10">
    <property type="entry name" value="2-enoyl-CoA Hydratase, Chain A, domain 1"/>
    <property type="match status" value="1"/>
</dbReference>
<dbReference type="PANTHER" id="PTHR32060">
    <property type="entry name" value="TAIL-SPECIFIC PROTEASE"/>
    <property type="match status" value="1"/>
</dbReference>
<dbReference type="CDD" id="cd06782">
    <property type="entry name" value="cpPDZ_CPP-like"/>
    <property type="match status" value="1"/>
</dbReference>
<dbReference type="InterPro" id="IPR005151">
    <property type="entry name" value="Tail-specific_protease"/>
</dbReference>
<dbReference type="SUPFAM" id="SSF50156">
    <property type="entry name" value="PDZ domain-like"/>
    <property type="match status" value="1"/>
</dbReference>
<dbReference type="SMART" id="SM00245">
    <property type="entry name" value="TSPc"/>
    <property type="match status" value="1"/>
</dbReference>
<feature type="domain" description="PDZ" evidence="7">
    <location>
        <begin position="139"/>
        <end position="200"/>
    </location>
</feature>
<dbReference type="GO" id="GO:0004175">
    <property type="term" value="F:endopeptidase activity"/>
    <property type="evidence" value="ECO:0007669"/>
    <property type="project" value="TreeGrafter"/>
</dbReference>
<evidence type="ECO:0000313" key="8">
    <source>
        <dbReference type="EMBL" id="OGD87128.1"/>
    </source>
</evidence>
<dbReference type="PANTHER" id="PTHR32060:SF30">
    <property type="entry name" value="CARBOXY-TERMINAL PROCESSING PROTEASE CTPA"/>
    <property type="match status" value="1"/>
</dbReference>
<dbReference type="CDD" id="cd07560">
    <property type="entry name" value="Peptidase_S41_CPP"/>
    <property type="match status" value="1"/>
</dbReference>
<organism evidence="8 9">
    <name type="scientific">Candidatus Curtissbacteria bacterium RIFCSPHIGHO2_01_FULL_40_12</name>
    <dbReference type="NCBI Taxonomy" id="1797710"/>
    <lineage>
        <taxon>Bacteria</taxon>
        <taxon>Candidatus Curtissiibacteriota</taxon>
    </lineage>
</organism>
<comment type="caution">
    <text evidence="8">The sequence shown here is derived from an EMBL/GenBank/DDBJ whole genome shotgun (WGS) entry which is preliminary data.</text>
</comment>
<keyword evidence="4 5" id="KW-0720">Serine protease</keyword>
<evidence type="ECO:0000256" key="1">
    <source>
        <dbReference type="ARBA" id="ARBA00009179"/>
    </source>
</evidence>
<accession>A0A1F5G5K8</accession>
<evidence type="ECO:0000256" key="6">
    <source>
        <dbReference type="SAM" id="Phobius"/>
    </source>
</evidence>
<keyword evidence="6" id="KW-0812">Transmembrane</keyword>
<protein>
    <recommendedName>
        <fullName evidence="7">PDZ domain-containing protein</fullName>
    </recommendedName>
</protein>
<dbReference type="SMART" id="SM00228">
    <property type="entry name" value="PDZ"/>
    <property type="match status" value="1"/>
</dbReference>